<name>A0A074ZET5_OPIVI</name>
<accession>A0A074ZET5</accession>
<dbReference type="RefSeq" id="XP_009170579.1">
    <property type="nucleotide sequence ID" value="XM_009172315.1"/>
</dbReference>
<dbReference type="Proteomes" id="UP000054324">
    <property type="component" value="Unassembled WGS sequence"/>
</dbReference>
<sequence>METGAGEGPGSDRRAMGDTPVLLEGWRAYERTMVQRNSATLQGVAPWCNVTVQPSLQGVPIASIATRSSMAKRYKIGRRDLLLCGSNLHHPTLRNFGFSRRLPE</sequence>
<dbReference type="CTD" id="20321096"/>
<proteinExistence type="predicted"/>
<protein>
    <submittedName>
        <fullName evidence="1">Uncharacterized protein</fullName>
    </submittedName>
</protein>
<dbReference type="AlphaFoldDB" id="A0A074ZET5"/>
<dbReference type="GeneID" id="20321096"/>
<gene>
    <name evidence="1" type="ORF">T265_06917</name>
</gene>
<dbReference type="KEGG" id="ovi:T265_06917"/>
<reference evidence="1 2" key="1">
    <citation type="submission" date="2013-11" db="EMBL/GenBank/DDBJ databases">
        <title>Opisthorchis viverrini - life in the bile duct.</title>
        <authorList>
            <person name="Young N.D."/>
            <person name="Nagarajan N."/>
            <person name="Lin S.J."/>
            <person name="Korhonen P.K."/>
            <person name="Jex A.R."/>
            <person name="Hall R.S."/>
            <person name="Safavi-Hemami H."/>
            <person name="Kaewkong W."/>
            <person name="Bertrand D."/>
            <person name="Gao S."/>
            <person name="Seet Q."/>
            <person name="Wongkham S."/>
            <person name="Teh B.T."/>
            <person name="Wongkham C."/>
            <person name="Intapan P.M."/>
            <person name="Maleewong W."/>
            <person name="Yang X."/>
            <person name="Hu M."/>
            <person name="Wang Z."/>
            <person name="Hofmann A."/>
            <person name="Sternberg P.W."/>
            <person name="Tan P."/>
            <person name="Wang J."/>
            <person name="Gasser R.B."/>
        </authorList>
    </citation>
    <scope>NUCLEOTIDE SEQUENCE [LARGE SCALE GENOMIC DNA]</scope>
</reference>
<organism evidence="1 2">
    <name type="scientific">Opisthorchis viverrini</name>
    <name type="common">Southeast Asian liver fluke</name>
    <dbReference type="NCBI Taxonomy" id="6198"/>
    <lineage>
        <taxon>Eukaryota</taxon>
        <taxon>Metazoa</taxon>
        <taxon>Spiralia</taxon>
        <taxon>Lophotrochozoa</taxon>
        <taxon>Platyhelminthes</taxon>
        <taxon>Trematoda</taxon>
        <taxon>Digenea</taxon>
        <taxon>Opisthorchiida</taxon>
        <taxon>Opisthorchiata</taxon>
        <taxon>Opisthorchiidae</taxon>
        <taxon>Opisthorchis</taxon>
    </lineage>
</organism>
<evidence type="ECO:0000313" key="2">
    <source>
        <dbReference type="Proteomes" id="UP000054324"/>
    </source>
</evidence>
<evidence type="ECO:0000313" key="1">
    <source>
        <dbReference type="EMBL" id="KER25683.1"/>
    </source>
</evidence>
<keyword evidence="2" id="KW-1185">Reference proteome</keyword>
<dbReference type="EMBL" id="KL596769">
    <property type="protein sequence ID" value="KER25683.1"/>
    <property type="molecule type" value="Genomic_DNA"/>
</dbReference>